<evidence type="ECO:0000256" key="1">
    <source>
        <dbReference type="SAM" id="MobiDB-lite"/>
    </source>
</evidence>
<accession>A0A2Z7ATF7</accession>
<proteinExistence type="predicted"/>
<sequence length="203" mass="22148">MGIDQLKFQSVQLGYLKILQLVPVCPAWLSEDPATGHHRPKQQKQKKKIRGQASVRRALKPANHATCYISNYEMHEAVKGIGQQGLLINWQFISIEPLHPHSVSTGEIIGTTYLSAGHNVALSQVINHSVNQAQDVCMNAINKADGFYHERNHLVALIRTSLITRISDGGGATEARRWAAAVREVGGGGAAASQDWRLGLGCN</sequence>
<reference evidence="2 3" key="1">
    <citation type="journal article" date="2015" name="Proc. Natl. Acad. Sci. U.S.A.">
        <title>The resurrection genome of Boea hygrometrica: A blueprint for survival of dehydration.</title>
        <authorList>
            <person name="Xiao L."/>
            <person name="Yang G."/>
            <person name="Zhang L."/>
            <person name="Yang X."/>
            <person name="Zhao S."/>
            <person name="Ji Z."/>
            <person name="Zhou Q."/>
            <person name="Hu M."/>
            <person name="Wang Y."/>
            <person name="Chen M."/>
            <person name="Xu Y."/>
            <person name="Jin H."/>
            <person name="Xiao X."/>
            <person name="Hu G."/>
            <person name="Bao F."/>
            <person name="Hu Y."/>
            <person name="Wan P."/>
            <person name="Li L."/>
            <person name="Deng X."/>
            <person name="Kuang T."/>
            <person name="Xiang C."/>
            <person name="Zhu J.K."/>
            <person name="Oliver M.J."/>
            <person name="He Y."/>
        </authorList>
    </citation>
    <scope>NUCLEOTIDE SEQUENCE [LARGE SCALE GENOMIC DNA]</scope>
    <source>
        <strain evidence="3">cv. XS01</strain>
    </source>
</reference>
<keyword evidence="3" id="KW-1185">Reference proteome</keyword>
<feature type="compositionally biased region" description="Basic residues" evidence="1">
    <location>
        <begin position="36"/>
        <end position="50"/>
    </location>
</feature>
<gene>
    <name evidence="2" type="ORF">F511_35648</name>
</gene>
<dbReference type="AlphaFoldDB" id="A0A2Z7ATF7"/>
<dbReference type="EMBL" id="KV012545">
    <property type="protein sequence ID" value="KZV24676.1"/>
    <property type="molecule type" value="Genomic_DNA"/>
</dbReference>
<name>A0A2Z7ATF7_9LAMI</name>
<evidence type="ECO:0000313" key="2">
    <source>
        <dbReference type="EMBL" id="KZV24676.1"/>
    </source>
</evidence>
<evidence type="ECO:0000313" key="3">
    <source>
        <dbReference type="Proteomes" id="UP000250235"/>
    </source>
</evidence>
<organism evidence="2 3">
    <name type="scientific">Dorcoceras hygrometricum</name>
    <dbReference type="NCBI Taxonomy" id="472368"/>
    <lineage>
        <taxon>Eukaryota</taxon>
        <taxon>Viridiplantae</taxon>
        <taxon>Streptophyta</taxon>
        <taxon>Embryophyta</taxon>
        <taxon>Tracheophyta</taxon>
        <taxon>Spermatophyta</taxon>
        <taxon>Magnoliopsida</taxon>
        <taxon>eudicotyledons</taxon>
        <taxon>Gunneridae</taxon>
        <taxon>Pentapetalae</taxon>
        <taxon>asterids</taxon>
        <taxon>lamiids</taxon>
        <taxon>Lamiales</taxon>
        <taxon>Gesneriaceae</taxon>
        <taxon>Didymocarpoideae</taxon>
        <taxon>Trichosporeae</taxon>
        <taxon>Loxocarpinae</taxon>
        <taxon>Dorcoceras</taxon>
    </lineage>
</organism>
<dbReference type="Proteomes" id="UP000250235">
    <property type="component" value="Unassembled WGS sequence"/>
</dbReference>
<feature type="region of interest" description="Disordered" evidence="1">
    <location>
        <begin position="33"/>
        <end position="53"/>
    </location>
</feature>
<protein>
    <submittedName>
        <fullName evidence="2">Uncharacterized protein</fullName>
    </submittedName>
</protein>